<evidence type="ECO:0000313" key="3">
    <source>
        <dbReference type="EMBL" id="CAH2328187.1"/>
    </source>
</evidence>
<feature type="coiled-coil region" evidence="1">
    <location>
        <begin position="98"/>
        <end position="132"/>
    </location>
</feature>
<gene>
    <name evidence="3" type="ORF">PECUL_23A041808</name>
</gene>
<feature type="region of interest" description="Disordered" evidence="2">
    <location>
        <begin position="283"/>
        <end position="321"/>
    </location>
</feature>
<evidence type="ECO:0000313" key="4">
    <source>
        <dbReference type="Proteomes" id="UP001295444"/>
    </source>
</evidence>
<sequence length="321" mass="36078">MGRTKKLTDPGGTPRPAGPGGDHTIRSYLHPTTRAQSPQPEMEAANQAPDSTPSTPARHSPALSYASEPQMLQEDGWRDILPNLLTKTDFEALSDRLGRVVREEVAQLRADMANMEARMSVAEAETKALRTDLEHTNTAVTGQEADMAYLTTWIDDLDNRGRRLNLRVRGVREGGPSENIPDTLRQIFTQALGGQHIPRLGLGQNIAIYQDLSRYTLQARRALRPVTSALQQAGIPYRWGYPFSLTARQGPDQITLRKSEEVPSFLRTLGLPPIQVPDWLTRSFLQQPPGPQQPRRQDLNPQGPQHQRRRDWNQGQARRER</sequence>
<dbReference type="Gene3D" id="3.30.250.20">
    <property type="entry name" value="L1 transposable element, C-terminal domain"/>
    <property type="match status" value="1"/>
</dbReference>
<dbReference type="InterPro" id="IPR042566">
    <property type="entry name" value="L1_C"/>
</dbReference>
<keyword evidence="4" id="KW-1185">Reference proteome</keyword>
<protein>
    <submittedName>
        <fullName evidence="3">Uncharacterized protein</fullName>
    </submittedName>
</protein>
<dbReference type="InterPro" id="IPR004244">
    <property type="entry name" value="Transposase_22"/>
</dbReference>
<feature type="compositionally biased region" description="Polar residues" evidence="2">
    <location>
        <begin position="48"/>
        <end position="57"/>
    </location>
</feature>
<dbReference type="AlphaFoldDB" id="A0AAD1TMJ7"/>
<organism evidence="3 4">
    <name type="scientific">Pelobates cultripes</name>
    <name type="common">Western spadefoot toad</name>
    <dbReference type="NCBI Taxonomy" id="61616"/>
    <lineage>
        <taxon>Eukaryota</taxon>
        <taxon>Metazoa</taxon>
        <taxon>Chordata</taxon>
        <taxon>Craniata</taxon>
        <taxon>Vertebrata</taxon>
        <taxon>Euteleostomi</taxon>
        <taxon>Amphibia</taxon>
        <taxon>Batrachia</taxon>
        <taxon>Anura</taxon>
        <taxon>Pelobatoidea</taxon>
        <taxon>Pelobatidae</taxon>
        <taxon>Pelobates</taxon>
    </lineage>
</organism>
<accession>A0AAD1TMJ7</accession>
<dbReference type="Proteomes" id="UP001295444">
    <property type="component" value="Chromosome 13"/>
</dbReference>
<evidence type="ECO:0000256" key="1">
    <source>
        <dbReference type="SAM" id="Coils"/>
    </source>
</evidence>
<name>A0AAD1TMJ7_PELCU</name>
<evidence type="ECO:0000256" key="2">
    <source>
        <dbReference type="SAM" id="MobiDB-lite"/>
    </source>
</evidence>
<dbReference type="EMBL" id="OW240924">
    <property type="protein sequence ID" value="CAH2328187.1"/>
    <property type="molecule type" value="Genomic_DNA"/>
</dbReference>
<dbReference type="PANTHER" id="PTHR11505">
    <property type="entry name" value="L1 TRANSPOSABLE ELEMENT-RELATED"/>
    <property type="match status" value="1"/>
</dbReference>
<keyword evidence="1" id="KW-0175">Coiled coil</keyword>
<reference evidence="3" key="1">
    <citation type="submission" date="2022-03" db="EMBL/GenBank/DDBJ databases">
        <authorList>
            <person name="Alioto T."/>
            <person name="Alioto T."/>
            <person name="Gomez Garrido J."/>
        </authorList>
    </citation>
    <scope>NUCLEOTIDE SEQUENCE</scope>
</reference>
<feature type="region of interest" description="Disordered" evidence="2">
    <location>
        <begin position="1"/>
        <end position="64"/>
    </location>
</feature>
<proteinExistence type="predicted"/>